<dbReference type="AlphaFoldDB" id="A0AA36ECM8"/>
<proteinExistence type="predicted"/>
<protein>
    <submittedName>
        <fullName evidence="2">Uncharacterized protein</fullName>
    </submittedName>
</protein>
<name>A0AA36ECM8_LACSI</name>
<sequence>MIYFFCHRFPSTIAIETGRKVARKMPEEPPATPIPSTATVAVLENHQQWDENDQEVDSPNHLPGDIYFPDPPAVGMPILIEDKEPEEDPEDMEQEPEEDPNEDPEEIGQEAKEEK</sequence>
<accession>A0AA36ECM8</accession>
<evidence type="ECO:0000256" key="1">
    <source>
        <dbReference type="SAM" id="MobiDB-lite"/>
    </source>
</evidence>
<gene>
    <name evidence="2" type="ORF">LSALG_LOCUS29765</name>
</gene>
<keyword evidence="3" id="KW-1185">Reference proteome</keyword>
<feature type="region of interest" description="Disordered" evidence="1">
    <location>
        <begin position="50"/>
        <end position="115"/>
    </location>
</feature>
<dbReference type="Proteomes" id="UP001177003">
    <property type="component" value="Chromosome 6"/>
</dbReference>
<evidence type="ECO:0000313" key="3">
    <source>
        <dbReference type="Proteomes" id="UP001177003"/>
    </source>
</evidence>
<feature type="compositionally biased region" description="Acidic residues" evidence="1">
    <location>
        <begin position="83"/>
        <end position="108"/>
    </location>
</feature>
<organism evidence="2 3">
    <name type="scientific">Lactuca saligna</name>
    <name type="common">Willowleaf lettuce</name>
    <dbReference type="NCBI Taxonomy" id="75948"/>
    <lineage>
        <taxon>Eukaryota</taxon>
        <taxon>Viridiplantae</taxon>
        <taxon>Streptophyta</taxon>
        <taxon>Embryophyta</taxon>
        <taxon>Tracheophyta</taxon>
        <taxon>Spermatophyta</taxon>
        <taxon>Magnoliopsida</taxon>
        <taxon>eudicotyledons</taxon>
        <taxon>Gunneridae</taxon>
        <taxon>Pentapetalae</taxon>
        <taxon>asterids</taxon>
        <taxon>campanulids</taxon>
        <taxon>Asterales</taxon>
        <taxon>Asteraceae</taxon>
        <taxon>Cichorioideae</taxon>
        <taxon>Cichorieae</taxon>
        <taxon>Lactucinae</taxon>
        <taxon>Lactuca</taxon>
    </lineage>
</organism>
<dbReference type="EMBL" id="OX465082">
    <property type="protein sequence ID" value="CAI9290577.1"/>
    <property type="molecule type" value="Genomic_DNA"/>
</dbReference>
<reference evidence="2" key="1">
    <citation type="submission" date="2023-04" db="EMBL/GenBank/DDBJ databases">
        <authorList>
            <person name="Vijverberg K."/>
            <person name="Xiong W."/>
            <person name="Schranz E."/>
        </authorList>
    </citation>
    <scope>NUCLEOTIDE SEQUENCE</scope>
</reference>
<evidence type="ECO:0000313" key="2">
    <source>
        <dbReference type="EMBL" id="CAI9290577.1"/>
    </source>
</evidence>